<accession>A0A0L7R9H2</accession>
<dbReference type="EMBL" id="KQ414626">
    <property type="protein sequence ID" value="KOC67508.1"/>
    <property type="molecule type" value="Genomic_DNA"/>
</dbReference>
<dbReference type="Proteomes" id="UP000053825">
    <property type="component" value="Unassembled WGS sequence"/>
</dbReference>
<organism evidence="1 2">
    <name type="scientific">Habropoda laboriosa</name>
    <dbReference type="NCBI Taxonomy" id="597456"/>
    <lineage>
        <taxon>Eukaryota</taxon>
        <taxon>Metazoa</taxon>
        <taxon>Ecdysozoa</taxon>
        <taxon>Arthropoda</taxon>
        <taxon>Hexapoda</taxon>
        <taxon>Insecta</taxon>
        <taxon>Pterygota</taxon>
        <taxon>Neoptera</taxon>
        <taxon>Endopterygota</taxon>
        <taxon>Hymenoptera</taxon>
        <taxon>Apocrita</taxon>
        <taxon>Aculeata</taxon>
        <taxon>Apoidea</taxon>
        <taxon>Anthophila</taxon>
        <taxon>Apidae</taxon>
        <taxon>Habropoda</taxon>
    </lineage>
</organism>
<keyword evidence="2" id="KW-1185">Reference proteome</keyword>
<evidence type="ECO:0008006" key="3">
    <source>
        <dbReference type="Google" id="ProtNLM"/>
    </source>
</evidence>
<dbReference type="AlphaFoldDB" id="A0A0L7R9H2"/>
<name>A0A0L7R9H2_9HYME</name>
<gene>
    <name evidence="1" type="ORF">WH47_10960</name>
</gene>
<feature type="non-terminal residue" evidence="1">
    <location>
        <position position="1"/>
    </location>
</feature>
<proteinExistence type="predicted"/>
<protein>
    <recommendedName>
        <fullName evidence="3">Histone-lysine N-methyltransferase SETMAR</fullName>
    </recommendedName>
</protein>
<evidence type="ECO:0000313" key="2">
    <source>
        <dbReference type="Proteomes" id="UP000053825"/>
    </source>
</evidence>
<evidence type="ECO:0000313" key="1">
    <source>
        <dbReference type="EMBL" id="KOC67508.1"/>
    </source>
</evidence>
<reference evidence="1 2" key="1">
    <citation type="submission" date="2015-07" db="EMBL/GenBank/DDBJ databases">
        <title>The genome of Habropoda laboriosa.</title>
        <authorList>
            <person name="Pan H."/>
            <person name="Kapheim K."/>
        </authorList>
    </citation>
    <scope>NUCLEOTIDE SEQUENCE [LARGE SCALE GENOMIC DNA]</scope>
    <source>
        <strain evidence="1">0110345459</strain>
    </source>
</reference>
<sequence length="60" mass="7026">IYSRNDTIHSGVYCARLGKLREAIVVELSGLLKRHRVNFHHDRATPRLVRKVRQKLGEFD</sequence>